<accession>A0A0D2PHQ4</accession>
<dbReference type="Proteomes" id="UP000054270">
    <property type="component" value="Unassembled WGS sequence"/>
</dbReference>
<evidence type="ECO:0000259" key="2">
    <source>
        <dbReference type="Pfam" id="PF24016"/>
    </source>
</evidence>
<evidence type="ECO:0000256" key="1">
    <source>
        <dbReference type="SAM" id="MobiDB-lite"/>
    </source>
</evidence>
<reference evidence="4" key="1">
    <citation type="submission" date="2014-04" db="EMBL/GenBank/DDBJ databases">
        <title>Evolutionary Origins and Diversification of the Mycorrhizal Mutualists.</title>
        <authorList>
            <consortium name="DOE Joint Genome Institute"/>
            <consortium name="Mycorrhizal Genomics Consortium"/>
            <person name="Kohler A."/>
            <person name="Kuo A."/>
            <person name="Nagy L.G."/>
            <person name="Floudas D."/>
            <person name="Copeland A."/>
            <person name="Barry K.W."/>
            <person name="Cichocki N."/>
            <person name="Veneault-Fourrey C."/>
            <person name="LaButti K."/>
            <person name="Lindquist E.A."/>
            <person name="Lipzen A."/>
            <person name="Lundell T."/>
            <person name="Morin E."/>
            <person name="Murat C."/>
            <person name="Riley R."/>
            <person name="Ohm R."/>
            <person name="Sun H."/>
            <person name="Tunlid A."/>
            <person name="Henrissat B."/>
            <person name="Grigoriev I.V."/>
            <person name="Hibbett D.S."/>
            <person name="Martin F."/>
        </authorList>
    </citation>
    <scope>NUCLEOTIDE SEQUENCE [LARGE SCALE GENOMIC DNA]</scope>
    <source>
        <strain evidence="4">FD-334 SS-4</strain>
    </source>
</reference>
<protein>
    <recommendedName>
        <fullName evidence="2">DUF7330 domain-containing protein</fullName>
    </recommendedName>
</protein>
<dbReference type="InterPro" id="IPR055754">
    <property type="entry name" value="DUF7330"/>
</dbReference>
<name>A0A0D2PHQ4_HYPSF</name>
<organism evidence="3 4">
    <name type="scientific">Hypholoma sublateritium (strain FD-334 SS-4)</name>
    <dbReference type="NCBI Taxonomy" id="945553"/>
    <lineage>
        <taxon>Eukaryota</taxon>
        <taxon>Fungi</taxon>
        <taxon>Dikarya</taxon>
        <taxon>Basidiomycota</taxon>
        <taxon>Agaricomycotina</taxon>
        <taxon>Agaricomycetes</taxon>
        <taxon>Agaricomycetidae</taxon>
        <taxon>Agaricales</taxon>
        <taxon>Agaricineae</taxon>
        <taxon>Strophariaceae</taxon>
        <taxon>Hypholoma</taxon>
    </lineage>
</organism>
<gene>
    <name evidence="3" type="ORF">HYPSUDRAFT_34306</name>
</gene>
<evidence type="ECO:0000313" key="4">
    <source>
        <dbReference type="Proteomes" id="UP000054270"/>
    </source>
</evidence>
<evidence type="ECO:0000313" key="3">
    <source>
        <dbReference type="EMBL" id="KJA28026.1"/>
    </source>
</evidence>
<feature type="domain" description="DUF7330" evidence="2">
    <location>
        <begin position="89"/>
        <end position="259"/>
    </location>
</feature>
<dbReference type="OrthoDB" id="2593559at2759"/>
<sequence>MIIESQINPSLMAEKTEASDKPPAYSPVPDGFPGGSMSSRQQEQRRRPIQPPPAPILSVREQRARHDQHPMTRHRAIPLPSPTMDQIHIFDRKHNIEGTYYVDPQVPMLDPSKRQKEKSSEPFPNASFRTVHDNIDIHLATTGDARTHPKANIRVGTKDGLVKVTLLPFAPSRPRIGLNMFSRQGNVVLLLPTNFVGVIQLSTKKGAVDILPALTRRMKIVKSSEHDFIIMVGNANEDPDGVREVSFCELVSRTGNVIVGLDGQDQYVPPVGFWKKLTGALKGSHQP</sequence>
<dbReference type="Pfam" id="PF24016">
    <property type="entry name" value="DUF7330"/>
    <property type="match status" value="1"/>
</dbReference>
<dbReference type="AlphaFoldDB" id="A0A0D2PHQ4"/>
<keyword evidence="4" id="KW-1185">Reference proteome</keyword>
<dbReference type="EMBL" id="KN817522">
    <property type="protein sequence ID" value="KJA28026.1"/>
    <property type="molecule type" value="Genomic_DNA"/>
</dbReference>
<dbReference type="OMA" id="IFRPQNA"/>
<proteinExistence type="predicted"/>
<feature type="region of interest" description="Disordered" evidence="1">
    <location>
        <begin position="1"/>
        <end position="55"/>
    </location>
</feature>